<evidence type="ECO:0000313" key="2">
    <source>
        <dbReference type="EMBL" id="EFH62987.1"/>
    </source>
</evidence>
<dbReference type="SUPFAM" id="SSF81383">
    <property type="entry name" value="F-box domain"/>
    <property type="match status" value="1"/>
</dbReference>
<dbReference type="AlphaFoldDB" id="D7KYL1"/>
<proteinExistence type="predicted"/>
<dbReference type="InterPro" id="IPR006527">
    <property type="entry name" value="F-box-assoc_dom_typ1"/>
</dbReference>
<gene>
    <name evidence="2" type="ORF">ARALYDRAFT_893735</name>
</gene>
<evidence type="ECO:0000313" key="3">
    <source>
        <dbReference type="Proteomes" id="UP000008694"/>
    </source>
</evidence>
<keyword evidence="3" id="KW-1185">Reference proteome</keyword>
<evidence type="ECO:0000259" key="1">
    <source>
        <dbReference type="PROSITE" id="PS50181"/>
    </source>
</evidence>
<dbReference type="InterPro" id="IPR050796">
    <property type="entry name" value="SCF_F-box_component"/>
</dbReference>
<dbReference type="PANTHER" id="PTHR31672:SF13">
    <property type="entry name" value="F-BOX PROTEIN CPR30-LIKE"/>
    <property type="match status" value="1"/>
</dbReference>
<dbReference type="InterPro" id="IPR036047">
    <property type="entry name" value="F-box-like_dom_sf"/>
</dbReference>
<protein>
    <recommendedName>
        <fullName evidence="1">F-box domain-containing protein</fullName>
    </recommendedName>
</protein>
<dbReference type="Proteomes" id="UP000008694">
    <property type="component" value="Unassembled WGS sequence"/>
</dbReference>
<dbReference type="KEGG" id="aly:9322794"/>
<organism evidence="3">
    <name type="scientific">Arabidopsis lyrata subsp. lyrata</name>
    <name type="common">Lyre-leaved rock-cress</name>
    <dbReference type="NCBI Taxonomy" id="81972"/>
    <lineage>
        <taxon>Eukaryota</taxon>
        <taxon>Viridiplantae</taxon>
        <taxon>Streptophyta</taxon>
        <taxon>Embryophyta</taxon>
        <taxon>Tracheophyta</taxon>
        <taxon>Spermatophyta</taxon>
        <taxon>Magnoliopsida</taxon>
        <taxon>eudicotyledons</taxon>
        <taxon>Gunneridae</taxon>
        <taxon>Pentapetalae</taxon>
        <taxon>rosids</taxon>
        <taxon>malvids</taxon>
        <taxon>Brassicales</taxon>
        <taxon>Brassicaceae</taxon>
        <taxon>Camelineae</taxon>
        <taxon>Arabidopsis</taxon>
    </lineage>
</organism>
<dbReference type="Pfam" id="PF07734">
    <property type="entry name" value="FBA_1"/>
    <property type="match status" value="1"/>
</dbReference>
<dbReference type="EMBL" id="GL348714">
    <property type="protein sequence ID" value="EFH62987.1"/>
    <property type="molecule type" value="Genomic_DNA"/>
</dbReference>
<dbReference type="PROSITE" id="PS50181">
    <property type="entry name" value="FBOX"/>
    <property type="match status" value="1"/>
</dbReference>
<dbReference type="OrthoDB" id="581771at2759"/>
<dbReference type="PANTHER" id="PTHR31672">
    <property type="entry name" value="BNACNNG10540D PROTEIN"/>
    <property type="match status" value="1"/>
</dbReference>
<reference evidence="3" key="1">
    <citation type="journal article" date="2011" name="Nat. Genet.">
        <title>The Arabidopsis lyrata genome sequence and the basis of rapid genome size change.</title>
        <authorList>
            <person name="Hu T.T."/>
            <person name="Pattyn P."/>
            <person name="Bakker E.G."/>
            <person name="Cao J."/>
            <person name="Cheng J.-F."/>
            <person name="Clark R.M."/>
            <person name="Fahlgren N."/>
            <person name="Fawcett J.A."/>
            <person name="Grimwood J."/>
            <person name="Gundlach H."/>
            <person name="Haberer G."/>
            <person name="Hollister J.D."/>
            <person name="Ossowski S."/>
            <person name="Ottilar R.P."/>
            <person name="Salamov A.A."/>
            <person name="Schneeberger K."/>
            <person name="Spannagl M."/>
            <person name="Wang X."/>
            <person name="Yang L."/>
            <person name="Nasrallah M.E."/>
            <person name="Bergelson J."/>
            <person name="Carrington J.C."/>
            <person name="Gaut B.S."/>
            <person name="Schmutz J."/>
            <person name="Mayer K.F.X."/>
            <person name="Van de Peer Y."/>
            <person name="Grigoriev I.V."/>
            <person name="Nordborg M."/>
            <person name="Weigel D."/>
            <person name="Guo Y.-L."/>
        </authorList>
    </citation>
    <scope>NUCLEOTIDE SEQUENCE [LARGE SCALE GENOMIC DNA]</scope>
    <source>
        <strain evidence="3">cv. MN47</strain>
    </source>
</reference>
<dbReference type="CDD" id="cd22157">
    <property type="entry name" value="F-box_AtFBW1-like"/>
    <property type="match status" value="1"/>
</dbReference>
<dbReference type="HOGENOM" id="CLU_034692_2_1_1"/>
<feature type="domain" description="F-box" evidence="1">
    <location>
        <begin position="1"/>
        <end position="46"/>
    </location>
</feature>
<dbReference type="Gramene" id="scaffold_200809.1">
    <property type="protein sequence ID" value="scaffold_200809.1"/>
    <property type="gene ID" value="scaffold_200809.1"/>
</dbReference>
<dbReference type="InterPro" id="IPR017451">
    <property type="entry name" value="F-box-assoc_interact_dom"/>
</dbReference>
<accession>D7KYL1</accession>
<sequence length="372" mass="43235">MVARKLPLDLEEEILFRVPPRSLLRFRSVCREWNTLFHNKRFINKNFASGRPEFMLKTHSHLYSISVDLNENPTIKVRDLRFDHLRGRRYHLHGTCDGYFFMYDFHKGGGGVVSNPLLRHTKWIAKAEYICGRGMGYDGSRPEKSYKIIGMSECHSWDGITTTYSVAEFATNAWKVTDHTRFKEELELISETCDNGRVSLNGNLYWTAYTYPQTGQYFILMLDFSKEIEMCQKTFCVLPCKGKKSTTHTRILSIYKGDRFSVLEQSKKTREIEIWVTKDKIGNGDDGDHVVWIKFMTFSIPDFPMLLCNSPARYFVDNNIYGKSFVLCCPSKRPKAAWVYIVRGDMCKKIKIDQVLCEFESSVYVPSLITIP</sequence>
<dbReference type="Gene3D" id="1.20.1280.50">
    <property type="match status" value="1"/>
</dbReference>
<dbReference type="InterPro" id="IPR001810">
    <property type="entry name" value="F-box_dom"/>
</dbReference>
<name>D7KYL1_ARALL</name>
<dbReference type="Pfam" id="PF00646">
    <property type="entry name" value="F-box"/>
    <property type="match status" value="1"/>
</dbReference>
<dbReference type="SMART" id="SM00256">
    <property type="entry name" value="FBOX"/>
    <property type="match status" value="1"/>
</dbReference>
<dbReference type="NCBIfam" id="TIGR01640">
    <property type="entry name" value="F_box_assoc_1"/>
    <property type="match status" value="1"/>
</dbReference>